<dbReference type="EMBL" id="JACHVQ010000002">
    <property type="protein sequence ID" value="MBB2893395.1"/>
    <property type="molecule type" value="Genomic_DNA"/>
</dbReference>
<comment type="caution">
    <text evidence="6">The sequence shown here is derived from an EMBL/GenBank/DDBJ whole genome shotgun (WGS) entry which is preliminary data.</text>
</comment>
<proteinExistence type="inferred from homology"/>
<evidence type="ECO:0000256" key="1">
    <source>
        <dbReference type="ARBA" id="ARBA00001974"/>
    </source>
</evidence>
<comment type="cofactor">
    <cofactor evidence="1">
        <name>FAD</name>
        <dbReference type="ChEBI" id="CHEBI:57692"/>
    </cofactor>
</comment>
<name>A0A839NDZ5_9MICO</name>
<dbReference type="PANTHER" id="PTHR11552:SF147">
    <property type="entry name" value="CHOLINE DEHYDROGENASE, MITOCHONDRIAL"/>
    <property type="match status" value="1"/>
</dbReference>
<comment type="similarity">
    <text evidence="2">Belongs to the GMC oxidoreductase family.</text>
</comment>
<evidence type="ECO:0000256" key="2">
    <source>
        <dbReference type="ARBA" id="ARBA00010790"/>
    </source>
</evidence>
<keyword evidence="4" id="KW-0274">FAD</keyword>
<evidence type="ECO:0000256" key="4">
    <source>
        <dbReference type="ARBA" id="ARBA00022827"/>
    </source>
</evidence>
<gene>
    <name evidence="6" type="ORF">FHU39_003413</name>
</gene>
<dbReference type="Gene3D" id="3.50.50.60">
    <property type="entry name" value="FAD/NAD(P)-binding domain"/>
    <property type="match status" value="2"/>
</dbReference>
<dbReference type="PROSITE" id="PS00624">
    <property type="entry name" value="GMC_OXRED_2"/>
    <property type="match status" value="1"/>
</dbReference>
<keyword evidence="3" id="KW-0285">Flavoprotein</keyword>
<dbReference type="InterPro" id="IPR036188">
    <property type="entry name" value="FAD/NAD-bd_sf"/>
</dbReference>
<dbReference type="Proteomes" id="UP000559182">
    <property type="component" value="Unassembled WGS sequence"/>
</dbReference>
<evidence type="ECO:0000313" key="7">
    <source>
        <dbReference type="Proteomes" id="UP000559182"/>
    </source>
</evidence>
<organism evidence="6 7">
    <name type="scientific">Flexivirga oryzae</name>
    <dbReference type="NCBI Taxonomy" id="1794944"/>
    <lineage>
        <taxon>Bacteria</taxon>
        <taxon>Bacillati</taxon>
        <taxon>Actinomycetota</taxon>
        <taxon>Actinomycetes</taxon>
        <taxon>Micrococcales</taxon>
        <taxon>Dermacoccaceae</taxon>
        <taxon>Flexivirga</taxon>
    </lineage>
</organism>
<dbReference type="SUPFAM" id="SSF51905">
    <property type="entry name" value="FAD/NAD(P)-binding domain"/>
    <property type="match status" value="1"/>
</dbReference>
<reference evidence="6 7" key="1">
    <citation type="submission" date="2020-08" db="EMBL/GenBank/DDBJ databases">
        <title>Sequencing the genomes of 1000 actinobacteria strains.</title>
        <authorList>
            <person name="Klenk H.-P."/>
        </authorList>
    </citation>
    <scope>NUCLEOTIDE SEQUENCE [LARGE SCALE GENOMIC DNA]</scope>
    <source>
        <strain evidence="6 7">DSM 105369</strain>
    </source>
</reference>
<keyword evidence="7" id="KW-1185">Reference proteome</keyword>
<sequence length="379" mass="41072">MSDPRSPDEFRASFIAAALSVGLRQNGDFNGARQEGVGSFQLTQRDGMRHSTAAAFLDPLESRPNLTIMTNTDAHRVVIRNGRATGVVVEHDGRVETIGAASEVIICCGAFNTPKLLMLSGIGPETHLQALGIPTVVANDHVGAHLMDHPFYTVNFETDRPGTLFDSADRTVLRTYARERRGVLTSNIVEVGGFFSTRSGPAPDQQLLAGPAFFRDHGRRSHDKPAFMIGSSLVGSRSEGRVSLRDNDPHSAPSLRFNYFRESADMTSMVVACRLIREIAHSPSLRALTTRELDPRLGHSDADLADDVRRHVQHTYHPACTARMGAPGEGVVSPELRVHGLTALRIADASVFPSIPHGNTNAPTIMVAEKAADLIRSGF</sequence>
<dbReference type="GO" id="GO:0016614">
    <property type="term" value="F:oxidoreductase activity, acting on CH-OH group of donors"/>
    <property type="evidence" value="ECO:0007669"/>
    <property type="project" value="InterPro"/>
</dbReference>
<accession>A0A839NDZ5</accession>
<dbReference type="GO" id="GO:0050660">
    <property type="term" value="F:flavin adenine dinucleotide binding"/>
    <property type="evidence" value="ECO:0007669"/>
    <property type="project" value="InterPro"/>
</dbReference>
<dbReference type="Pfam" id="PF00732">
    <property type="entry name" value="GMC_oxred_N"/>
    <property type="match status" value="1"/>
</dbReference>
<dbReference type="InterPro" id="IPR012132">
    <property type="entry name" value="GMC_OxRdtase"/>
</dbReference>
<evidence type="ECO:0000259" key="5">
    <source>
        <dbReference type="PROSITE" id="PS00624"/>
    </source>
</evidence>
<feature type="domain" description="Glucose-methanol-choline oxidoreductase N-terminal" evidence="5">
    <location>
        <begin position="109"/>
        <end position="123"/>
    </location>
</feature>
<dbReference type="InterPro" id="IPR007867">
    <property type="entry name" value="GMC_OxRtase_C"/>
</dbReference>
<evidence type="ECO:0000256" key="3">
    <source>
        <dbReference type="ARBA" id="ARBA00022630"/>
    </source>
</evidence>
<dbReference type="InterPro" id="IPR000172">
    <property type="entry name" value="GMC_OxRdtase_N"/>
</dbReference>
<dbReference type="Pfam" id="PF05199">
    <property type="entry name" value="GMC_oxred_C"/>
    <property type="match status" value="1"/>
</dbReference>
<protein>
    <submittedName>
        <fullName evidence="6">Choline dehydrogenase-like flavoprotein</fullName>
    </submittedName>
</protein>
<evidence type="ECO:0000313" key="6">
    <source>
        <dbReference type="EMBL" id="MBB2893395.1"/>
    </source>
</evidence>
<dbReference type="SUPFAM" id="SSF54373">
    <property type="entry name" value="FAD-linked reductases, C-terminal domain"/>
    <property type="match status" value="1"/>
</dbReference>
<dbReference type="AlphaFoldDB" id="A0A839NDZ5"/>
<dbReference type="PANTHER" id="PTHR11552">
    <property type="entry name" value="GLUCOSE-METHANOL-CHOLINE GMC OXIDOREDUCTASE"/>
    <property type="match status" value="1"/>
</dbReference>